<evidence type="ECO:0000313" key="2">
    <source>
        <dbReference type="EMBL" id="BBY09135.1"/>
    </source>
</evidence>
<reference evidence="2 5" key="2">
    <citation type="journal article" date="2019" name="Emerg. Microbes Infect.">
        <title>Comprehensive subspecies identification of 175 nontuberculous mycobacteria species based on 7547 genomic profiles.</title>
        <authorList>
            <person name="Matsumoto Y."/>
            <person name="Kinjo T."/>
            <person name="Motooka D."/>
            <person name="Nabeya D."/>
            <person name="Jung N."/>
            <person name="Uechi K."/>
            <person name="Horii T."/>
            <person name="Iida T."/>
            <person name="Fujita J."/>
            <person name="Nakamura S."/>
        </authorList>
    </citation>
    <scope>NUCLEOTIDE SEQUENCE [LARGE SCALE GENOMIC DNA]</scope>
    <source>
        <strain evidence="2 5">JCM 16367</strain>
    </source>
</reference>
<evidence type="ECO:0000313" key="3">
    <source>
        <dbReference type="EMBL" id="ORB13211.1"/>
    </source>
</evidence>
<dbReference type="EMBL" id="AP022583">
    <property type="protein sequence ID" value="BBY09135.1"/>
    <property type="molecule type" value="Genomic_DNA"/>
</dbReference>
<keyword evidence="1" id="KW-1133">Transmembrane helix</keyword>
<keyword evidence="1" id="KW-0472">Membrane</keyword>
<proteinExistence type="predicted"/>
<organism evidence="2 5">
    <name type="scientific">Mycobacterium noviomagense</name>
    <dbReference type="NCBI Taxonomy" id="459858"/>
    <lineage>
        <taxon>Bacteria</taxon>
        <taxon>Bacillati</taxon>
        <taxon>Actinomycetota</taxon>
        <taxon>Actinomycetes</taxon>
        <taxon>Mycobacteriales</taxon>
        <taxon>Mycobacteriaceae</taxon>
        <taxon>Mycobacterium</taxon>
    </lineage>
</organism>
<dbReference type="KEGG" id="mnv:MNVI_44530"/>
<accession>A0A7I7PKP7</accession>
<evidence type="ECO:0000313" key="5">
    <source>
        <dbReference type="Proteomes" id="UP000466894"/>
    </source>
</evidence>
<name>A0A7I7PKP7_9MYCO</name>
<feature type="transmembrane region" description="Helical" evidence="1">
    <location>
        <begin position="82"/>
        <end position="101"/>
    </location>
</feature>
<gene>
    <name evidence="3" type="ORF">BST37_14360</name>
    <name evidence="2" type="ORF">MNVI_44530</name>
</gene>
<reference evidence="2" key="3">
    <citation type="submission" date="2020-02" db="EMBL/GenBank/DDBJ databases">
        <authorList>
            <person name="Matsumoto Y."/>
            <person name="Motooka D."/>
            <person name="Nakamura S."/>
        </authorList>
    </citation>
    <scope>NUCLEOTIDE SEQUENCE</scope>
    <source>
        <strain evidence="2">JCM 16367</strain>
    </source>
</reference>
<keyword evidence="3" id="KW-0645">Protease</keyword>
<evidence type="ECO:0000256" key="1">
    <source>
        <dbReference type="SAM" id="Phobius"/>
    </source>
</evidence>
<keyword evidence="4" id="KW-1185">Reference proteome</keyword>
<dbReference type="OrthoDB" id="4752181at2"/>
<dbReference type="AlphaFoldDB" id="A0A7I7PKP7"/>
<dbReference type="EMBL" id="MVIC01000026">
    <property type="protein sequence ID" value="ORB13211.1"/>
    <property type="molecule type" value="Genomic_DNA"/>
</dbReference>
<reference evidence="3 4" key="1">
    <citation type="submission" date="2017-02" db="EMBL/GenBank/DDBJ databases">
        <title>The new phylogeny of genus Mycobacterium.</title>
        <authorList>
            <person name="Tortoli E."/>
            <person name="Trovato A."/>
            <person name="Cirillo D.M."/>
        </authorList>
    </citation>
    <scope>NUCLEOTIDE SEQUENCE [LARGE SCALE GENOMIC DNA]</scope>
    <source>
        <strain evidence="3 4">DSM 45145</strain>
    </source>
</reference>
<protein>
    <submittedName>
        <fullName evidence="3">Aminopeptidase</fullName>
    </submittedName>
</protein>
<keyword evidence="3" id="KW-0031">Aminopeptidase</keyword>
<sequence>MTMRRLILLVGAVLLVAGVIGLLLPVSISDDNGGSIGCGNAVASNLQEAKDKTPPDIPIVSQLVPHRNYVAECNSSLGSRRAWSIPLTVIGVITVVGALFVRRPGGAVAGEV</sequence>
<evidence type="ECO:0000313" key="4">
    <source>
        <dbReference type="Proteomes" id="UP000192374"/>
    </source>
</evidence>
<dbReference type="GO" id="GO:0004177">
    <property type="term" value="F:aminopeptidase activity"/>
    <property type="evidence" value="ECO:0007669"/>
    <property type="project" value="UniProtKB-KW"/>
</dbReference>
<keyword evidence="3" id="KW-0378">Hydrolase</keyword>
<dbReference type="RefSeq" id="WP_083088446.1">
    <property type="nucleotide sequence ID" value="NZ_AP022583.1"/>
</dbReference>
<keyword evidence="1" id="KW-0812">Transmembrane</keyword>
<dbReference type="Proteomes" id="UP000466894">
    <property type="component" value="Chromosome"/>
</dbReference>
<dbReference type="Proteomes" id="UP000192374">
    <property type="component" value="Unassembled WGS sequence"/>
</dbReference>